<dbReference type="InterPro" id="IPR001251">
    <property type="entry name" value="CRAL-TRIO_dom"/>
</dbReference>
<sequence>MSSSSGSGSGGGAPTTSPSTEHEILLEKLEVFKVQDRGDKRGRKILRIIGKFFPARVLNGAEGEEALKNYLEKKIFPEIGEAPFCVLYVHTSVNRQDNFPGVSFLRSIYESLPAAVRDGMEAVYFVHPGLQARLFFATFGRFLFSAGLYGKLRYVSRLEFLGEYMRKSDIDVPEFVHDHDEELERRPLMDYGLESGRHHRDYDSPAMDSAASMYSLRCIS</sequence>
<dbReference type="Proteomes" id="UP000233837">
    <property type="component" value="Unassembled WGS sequence"/>
</dbReference>
<evidence type="ECO:0000259" key="2">
    <source>
        <dbReference type="SMART" id="SM00516"/>
    </source>
</evidence>
<reference evidence="3 4" key="1">
    <citation type="journal article" date="2016" name="Sci. Rep.">
        <title>The Dendrobium catenatum Lindl. genome sequence provides insights into polysaccharide synthase, floral development and adaptive evolution.</title>
        <authorList>
            <person name="Zhang G.Q."/>
            <person name="Xu Q."/>
            <person name="Bian C."/>
            <person name="Tsai W.C."/>
            <person name="Yeh C.M."/>
            <person name="Liu K.W."/>
            <person name="Yoshida K."/>
            <person name="Zhang L.S."/>
            <person name="Chang S.B."/>
            <person name="Chen F."/>
            <person name="Shi Y."/>
            <person name="Su Y.Y."/>
            <person name="Zhang Y.Q."/>
            <person name="Chen L.J."/>
            <person name="Yin Y."/>
            <person name="Lin M."/>
            <person name="Huang H."/>
            <person name="Deng H."/>
            <person name="Wang Z.W."/>
            <person name="Zhu S.L."/>
            <person name="Zhao X."/>
            <person name="Deng C."/>
            <person name="Niu S.C."/>
            <person name="Huang J."/>
            <person name="Wang M."/>
            <person name="Liu G.H."/>
            <person name="Yang H.J."/>
            <person name="Xiao X.J."/>
            <person name="Hsiao Y.Y."/>
            <person name="Wu W.L."/>
            <person name="Chen Y.Y."/>
            <person name="Mitsuda N."/>
            <person name="Ohme-Takagi M."/>
            <person name="Luo Y.B."/>
            <person name="Van de Peer Y."/>
            <person name="Liu Z.J."/>
        </authorList>
    </citation>
    <scope>NUCLEOTIDE SEQUENCE [LARGE SCALE GENOMIC DNA]</scope>
    <source>
        <tissue evidence="3">The whole plant</tissue>
    </source>
</reference>
<evidence type="ECO:0000313" key="3">
    <source>
        <dbReference type="EMBL" id="PKU65656.1"/>
    </source>
</evidence>
<proteinExistence type="predicted"/>
<evidence type="ECO:0000256" key="1">
    <source>
        <dbReference type="SAM" id="MobiDB-lite"/>
    </source>
</evidence>
<protein>
    <recommendedName>
        <fullName evidence="2">CRAL-TRIO domain-containing protein</fullName>
    </recommendedName>
</protein>
<evidence type="ECO:0000313" key="4">
    <source>
        <dbReference type="Proteomes" id="UP000233837"/>
    </source>
</evidence>
<dbReference type="Gene3D" id="3.40.525.10">
    <property type="entry name" value="CRAL-TRIO lipid binding domain"/>
    <property type="match status" value="1"/>
</dbReference>
<dbReference type="InterPro" id="IPR036865">
    <property type="entry name" value="CRAL-TRIO_dom_sf"/>
</dbReference>
<dbReference type="PANTHER" id="PTHR48411">
    <property type="entry name" value="OS01G0948300 PROTEIN"/>
    <property type="match status" value="1"/>
</dbReference>
<dbReference type="STRING" id="906689.A0A2I0VQG8"/>
<dbReference type="AlphaFoldDB" id="A0A2I0VQG8"/>
<feature type="domain" description="CRAL-TRIO" evidence="2">
    <location>
        <begin position="25"/>
        <end position="179"/>
    </location>
</feature>
<gene>
    <name evidence="3" type="ORF">MA16_Dca009693</name>
</gene>
<organism evidence="3 4">
    <name type="scientific">Dendrobium catenatum</name>
    <dbReference type="NCBI Taxonomy" id="906689"/>
    <lineage>
        <taxon>Eukaryota</taxon>
        <taxon>Viridiplantae</taxon>
        <taxon>Streptophyta</taxon>
        <taxon>Embryophyta</taxon>
        <taxon>Tracheophyta</taxon>
        <taxon>Spermatophyta</taxon>
        <taxon>Magnoliopsida</taxon>
        <taxon>Liliopsida</taxon>
        <taxon>Asparagales</taxon>
        <taxon>Orchidaceae</taxon>
        <taxon>Epidendroideae</taxon>
        <taxon>Malaxideae</taxon>
        <taxon>Dendrobiinae</taxon>
        <taxon>Dendrobium</taxon>
    </lineage>
</organism>
<accession>A0A2I0VQG8</accession>
<dbReference type="PANTHER" id="PTHR48411:SF1">
    <property type="entry name" value="OS01G0948300 PROTEIN"/>
    <property type="match status" value="1"/>
</dbReference>
<name>A0A2I0VQG8_9ASPA</name>
<dbReference type="SMART" id="SM00516">
    <property type="entry name" value="SEC14"/>
    <property type="match status" value="1"/>
</dbReference>
<keyword evidence="4" id="KW-1185">Reference proteome</keyword>
<reference evidence="3 4" key="2">
    <citation type="journal article" date="2017" name="Nature">
        <title>The Apostasia genome and the evolution of orchids.</title>
        <authorList>
            <person name="Zhang G.Q."/>
            <person name="Liu K.W."/>
            <person name="Li Z."/>
            <person name="Lohaus R."/>
            <person name="Hsiao Y.Y."/>
            <person name="Niu S.C."/>
            <person name="Wang J.Y."/>
            <person name="Lin Y.C."/>
            <person name="Xu Q."/>
            <person name="Chen L.J."/>
            <person name="Yoshida K."/>
            <person name="Fujiwara S."/>
            <person name="Wang Z.W."/>
            <person name="Zhang Y.Q."/>
            <person name="Mitsuda N."/>
            <person name="Wang M."/>
            <person name="Liu G.H."/>
            <person name="Pecoraro L."/>
            <person name="Huang H.X."/>
            <person name="Xiao X.J."/>
            <person name="Lin M."/>
            <person name="Wu X.Y."/>
            <person name="Wu W.L."/>
            <person name="Chen Y.Y."/>
            <person name="Chang S.B."/>
            <person name="Sakamoto S."/>
            <person name="Ohme-Takagi M."/>
            <person name="Yagi M."/>
            <person name="Zeng S.J."/>
            <person name="Shen C.Y."/>
            <person name="Yeh C.M."/>
            <person name="Luo Y.B."/>
            <person name="Tsai W.C."/>
            <person name="Van de Peer Y."/>
            <person name="Liu Z.J."/>
        </authorList>
    </citation>
    <scope>NUCLEOTIDE SEQUENCE [LARGE SCALE GENOMIC DNA]</scope>
    <source>
        <tissue evidence="3">The whole plant</tissue>
    </source>
</reference>
<dbReference type="OrthoDB" id="365077at2759"/>
<dbReference type="EMBL" id="KZ503318">
    <property type="protein sequence ID" value="PKU65656.1"/>
    <property type="molecule type" value="Genomic_DNA"/>
</dbReference>
<dbReference type="Pfam" id="PF13716">
    <property type="entry name" value="CRAL_TRIO_2"/>
    <property type="match status" value="1"/>
</dbReference>
<feature type="region of interest" description="Disordered" evidence="1">
    <location>
        <begin position="1"/>
        <end position="20"/>
    </location>
</feature>